<evidence type="ECO:0000259" key="9">
    <source>
        <dbReference type="Pfam" id="PF25198"/>
    </source>
</evidence>
<evidence type="ECO:0000313" key="11">
    <source>
        <dbReference type="Proteomes" id="UP000283095"/>
    </source>
</evidence>
<dbReference type="InterPro" id="IPR046953">
    <property type="entry name" value="Spore_GerAC-like_C"/>
</dbReference>
<dbReference type="AlphaFoldDB" id="A0A3Q9RLJ4"/>
<sequence>MKNILRILCIFGSILLLSGCWDRVEINDLAIVTAAAIDIKDDDQIELSLQVFIPKSLGSGGGQTGIAGGGGSVTLVRSQIGSNISDALSKLQSKIPRKVFWGQCKVFIFGEKLAKQGIQEQMDFLLRHPQPRERAYLYVSKGNPKDALESLPPLERYSGEVIRELSDLHIGMQVTMQDVQEGLIGVAQAGALPFIKILPPGKGEKKLQGIPYIVGTAVFKKDKMVGTMSEKATRGVLWLRNEMEAYTVTVKPEGVKGEVSLNPVSARIKLIPQIRNDKWKMLVKINTEGAVIQNGTNLAFTSPKSLRTVEKAYQEDIQKRIELAIQQAQHKVKADIVKFGEEFYRKYPEEWKKNENRWGEVFPEVEVEVNVEAHIRRQGYINKPGGLPEKEVKEQ</sequence>
<dbReference type="InterPro" id="IPR057336">
    <property type="entry name" value="GerAC_N"/>
</dbReference>
<dbReference type="Gene3D" id="6.20.190.10">
    <property type="entry name" value="Nutrient germinant receptor protein C, domain 1"/>
    <property type="match status" value="1"/>
</dbReference>
<feature type="domain" description="Spore germination GerAC-like C-terminal" evidence="8">
    <location>
        <begin position="215"/>
        <end position="379"/>
    </location>
</feature>
<dbReference type="GO" id="GO:0016020">
    <property type="term" value="C:membrane"/>
    <property type="evidence" value="ECO:0007669"/>
    <property type="project" value="UniProtKB-SubCell"/>
</dbReference>
<protein>
    <submittedName>
        <fullName evidence="10">Spore gernimation protein GerC</fullName>
    </submittedName>
</protein>
<keyword evidence="5" id="KW-0472">Membrane</keyword>
<dbReference type="RefSeq" id="WP_252283302.1">
    <property type="nucleotide sequence ID" value="NZ_CP026095.1"/>
</dbReference>
<dbReference type="PANTHER" id="PTHR35789:SF1">
    <property type="entry name" value="SPORE GERMINATION PROTEIN B3"/>
    <property type="match status" value="1"/>
</dbReference>
<dbReference type="InterPro" id="IPR008844">
    <property type="entry name" value="Spore_GerAC-like"/>
</dbReference>
<evidence type="ECO:0000259" key="8">
    <source>
        <dbReference type="Pfam" id="PF05504"/>
    </source>
</evidence>
<gene>
    <name evidence="10" type="primary">gerKC</name>
    <name evidence="10" type="ORF">BAOM_1796</name>
</gene>
<comment type="subcellular location">
    <subcellularLocation>
        <location evidence="1">Membrane</location>
        <topology evidence="1">Lipid-anchor</topology>
    </subcellularLocation>
</comment>
<evidence type="ECO:0000313" key="10">
    <source>
        <dbReference type="EMBL" id="AZV42406.1"/>
    </source>
</evidence>
<keyword evidence="7" id="KW-0449">Lipoprotein</keyword>
<evidence type="ECO:0000256" key="3">
    <source>
        <dbReference type="ARBA" id="ARBA00022544"/>
    </source>
</evidence>
<dbReference type="Pfam" id="PF25198">
    <property type="entry name" value="Spore_GerAC_N"/>
    <property type="match status" value="1"/>
</dbReference>
<name>A0A3Q9RLJ4_9BACI</name>
<keyword evidence="4" id="KW-0732">Signal</keyword>
<keyword evidence="3" id="KW-0309">Germination</keyword>
<keyword evidence="6" id="KW-0564">Palmitate</keyword>
<dbReference type="GO" id="GO:0009847">
    <property type="term" value="P:spore germination"/>
    <property type="evidence" value="ECO:0007669"/>
    <property type="project" value="InterPro"/>
</dbReference>
<accession>A0A3Q9RLJ4</accession>
<dbReference type="Proteomes" id="UP000283095">
    <property type="component" value="Chromosome"/>
</dbReference>
<organism evidence="10 11">
    <name type="scientific">Peribacillus asahii</name>
    <dbReference type="NCBI Taxonomy" id="228899"/>
    <lineage>
        <taxon>Bacteria</taxon>
        <taxon>Bacillati</taxon>
        <taxon>Bacillota</taxon>
        <taxon>Bacilli</taxon>
        <taxon>Bacillales</taxon>
        <taxon>Bacillaceae</taxon>
        <taxon>Peribacillus</taxon>
    </lineage>
</organism>
<evidence type="ECO:0000256" key="5">
    <source>
        <dbReference type="ARBA" id="ARBA00023136"/>
    </source>
</evidence>
<dbReference type="NCBIfam" id="TIGR02887">
    <property type="entry name" value="spore_ger_x_C"/>
    <property type="match status" value="1"/>
</dbReference>
<dbReference type="PROSITE" id="PS51257">
    <property type="entry name" value="PROKAR_LIPOPROTEIN"/>
    <property type="match status" value="1"/>
</dbReference>
<dbReference type="KEGG" id="pasa:BAOM_1796"/>
<dbReference type="InterPro" id="IPR038501">
    <property type="entry name" value="Spore_GerAC_C_sf"/>
</dbReference>
<dbReference type="PANTHER" id="PTHR35789">
    <property type="entry name" value="SPORE GERMINATION PROTEIN B3"/>
    <property type="match status" value="1"/>
</dbReference>
<evidence type="ECO:0000256" key="4">
    <source>
        <dbReference type="ARBA" id="ARBA00022729"/>
    </source>
</evidence>
<feature type="domain" description="Spore germination protein N-terminal" evidence="9">
    <location>
        <begin position="22"/>
        <end position="183"/>
    </location>
</feature>
<evidence type="ECO:0000256" key="6">
    <source>
        <dbReference type="ARBA" id="ARBA00023139"/>
    </source>
</evidence>
<proteinExistence type="inferred from homology"/>
<evidence type="ECO:0000256" key="7">
    <source>
        <dbReference type="ARBA" id="ARBA00023288"/>
    </source>
</evidence>
<dbReference type="Gene3D" id="3.30.300.210">
    <property type="entry name" value="Nutrient germinant receptor protein C, domain 3"/>
    <property type="match status" value="1"/>
</dbReference>
<evidence type="ECO:0000256" key="2">
    <source>
        <dbReference type="ARBA" id="ARBA00007886"/>
    </source>
</evidence>
<reference evidence="10 11" key="1">
    <citation type="submission" date="2018-01" db="EMBL/GenBank/DDBJ databases">
        <title>Bacillus asahii Genome sequencing and assembly.</title>
        <authorList>
            <person name="Jiang H."/>
            <person name="Feng Y."/>
            <person name="Zhao F."/>
            <person name="Lin X."/>
        </authorList>
    </citation>
    <scope>NUCLEOTIDE SEQUENCE [LARGE SCALE GENOMIC DNA]</scope>
    <source>
        <strain evidence="10 11">OM18</strain>
    </source>
</reference>
<evidence type="ECO:0000256" key="1">
    <source>
        <dbReference type="ARBA" id="ARBA00004635"/>
    </source>
</evidence>
<dbReference type="EMBL" id="CP026095">
    <property type="protein sequence ID" value="AZV42406.1"/>
    <property type="molecule type" value="Genomic_DNA"/>
</dbReference>
<dbReference type="Pfam" id="PF05504">
    <property type="entry name" value="Spore_GerAC"/>
    <property type="match status" value="1"/>
</dbReference>
<comment type="similarity">
    <text evidence="2">Belongs to the GerABKC lipoprotein family.</text>
</comment>